<dbReference type="PANTHER" id="PTHR33782">
    <property type="entry name" value="OS01G0121600 PROTEIN"/>
    <property type="match status" value="1"/>
</dbReference>
<accession>A0AAV1A3N9</accession>
<dbReference type="AlphaFoldDB" id="A0AAV1A3N9"/>
<protein>
    <submittedName>
        <fullName evidence="2">Uncharacterized protein</fullName>
    </submittedName>
</protein>
<proteinExistence type="predicted"/>
<organism evidence="2 3">
    <name type="scientific">Vicia faba</name>
    <name type="common">Broad bean</name>
    <name type="synonym">Faba vulgaris</name>
    <dbReference type="NCBI Taxonomy" id="3906"/>
    <lineage>
        <taxon>Eukaryota</taxon>
        <taxon>Viridiplantae</taxon>
        <taxon>Streptophyta</taxon>
        <taxon>Embryophyta</taxon>
        <taxon>Tracheophyta</taxon>
        <taxon>Spermatophyta</taxon>
        <taxon>Magnoliopsida</taxon>
        <taxon>eudicotyledons</taxon>
        <taxon>Gunneridae</taxon>
        <taxon>Pentapetalae</taxon>
        <taxon>rosids</taxon>
        <taxon>fabids</taxon>
        <taxon>Fabales</taxon>
        <taxon>Fabaceae</taxon>
        <taxon>Papilionoideae</taxon>
        <taxon>50 kb inversion clade</taxon>
        <taxon>NPAAA clade</taxon>
        <taxon>Hologalegina</taxon>
        <taxon>IRL clade</taxon>
        <taxon>Fabeae</taxon>
        <taxon>Vicia</taxon>
    </lineage>
</organism>
<evidence type="ECO:0000313" key="2">
    <source>
        <dbReference type="EMBL" id="CAI8604936.1"/>
    </source>
</evidence>
<keyword evidence="1" id="KW-0472">Membrane</keyword>
<dbReference type="Proteomes" id="UP001157006">
    <property type="component" value="Chromosome 3"/>
</dbReference>
<feature type="transmembrane region" description="Helical" evidence="1">
    <location>
        <begin position="105"/>
        <end position="129"/>
    </location>
</feature>
<reference evidence="2 3" key="1">
    <citation type="submission" date="2023-01" db="EMBL/GenBank/DDBJ databases">
        <authorList>
            <person name="Kreplak J."/>
        </authorList>
    </citation>
    <scope>NUCLEOTIDE SEQUENCE [LARGE SCALE GENOMIC DNA]</scope>
</reference>
<keyword evidence="1" id="KW-0812">Transmembrane</keyword>
<dbReference type="PANTHER" id="PTHR33782:SF5">
    <property type="entry name" value="MEDIATOR OF RNA POLYMERASE II TRANSCRIPTION SUBUNIT"/>
    <property type="match status" value="1"/>
</dbReference>
<evidence type="ECO:0000256" key="1">
    <source>
        <dbReference type="SAM" id="Phobius"/>
    </source>
</evidence>
<sequence>MQSISLMNSTLLFHQFSSTKSKKPILFVPIMASKRENNFGGKLVDESMIILRKRIHEMNMIEKNYEAPSNWMEWEKSCYYTNYDAIICEAMKVLQTQLMNTRPSVAFGAMAFVAISVPISSFLVFIHLLEFAKSVLGGVHLA</sequence>
<dbReference type="EMBL" id="OX451738">
    <property type="protein sequence ID" value="CAI8604936.1"/>
    <property type="molecule type" value="Genomic_DNA"/>
</dbReference>
<keyword evidence="3" id="KW-1185">Reference proteome</keyword>
<gene>
    <name evidence="2" type="ORF">VFH_III158160</name>
</gene>
<name>A0AAV1A3N9_VICFA</name>
<keyword evidence="1" id="KW-1133">Transmembrane helix</keyword>
<evidence type="ECO:0000313" key="3">
    <source>
        <dbReference type="Proteomes" id="UP001157006"/>
    </source>
</evidence>